<protein>
    <submittedName>
        <fullName evidence="1">Uncharacterized protein</fullName>
    </submittedName>
</protein>
<dbReference type="AlphaFoldDB" id="A0A235BP35"/>
<gene>
    <name evidence="1" type="ORF">CH330_09460</name>
</gene>
<evidence type="ECO:0000313" key="1">
    <source>
        <dbReference type="EMBL" id="OYD14088.1"/>
    </source>
</evidence>
<sequence>MKAVFSSEMTISGRIQASIGCGLGVCPDRAAAPGAWEGTSPQAYGGNPGKCLIFEKIALNKGKNR</sequence>
<comment type="caution">
    <text evidence="1">The sequence shown here is derived from an EMBL/GenBank/DDBJ whole genome shotgun (WGS) entry which is preliminary data.</text>
</comment>
<dbReference type="EMBL" id="NOZP01000182">
    <property type="protein sequence ID" value="OYD14088.1"/>
    <property type="molecule type" value="Genomic_DNA"/>
</dbReference>
<evidence type="ECO:0000313" key="2">
    <source>
        <dbReference type="Proteomes" id="UP000215559"/>
    </source>
</evidence>
<reference evidence="1 2" key="1">
    <citation type="submission" date="2017-07" db="EMBL/GenBank/DDBJ databases">
        <title>Recovery of genomes from metagenomes via a dereplication, aggregation, and scoring strategy.</title>
        <authorList>
            <person name="Sieber C.M."/>
            <person name="Probst A.J."/>
            <person name="Sharrar A."/>
            <person name="Thomas B.C."/>
            <person name="Hess M."/>
            <person name="Tringe S.G."/>
            <person name="Banfield J.F."/>
        </authorList>
    </citation>
    <scope>NUCLEOTIDE SEQUENCE [LARGE SCALE GENOMIC DNA]</scope>
    <source>
        <strain evidence="1">JGI_Cruoil_03_51_56</strain>
    </source>
</reference>
<dbReference type="Proteomes" id="UP000215559">
    <property type="component" value="Unassembled WGS sequence"/>
</dbReference>
<proteinExistence type="predicted"/>
<accession>A0A235BP35</accession>
<name>A0A235BP35_UNCW3</name>
<organism evidence="1 2">
    <name type="scientific">candidate division WOR-3 bacterium JGI_Cruoil_03_51_56</name>
    <dbReference type="NCBI Taxonomy" id="1973747"/>
    <lineage>
        <taxon>Bacteria</taxon>
        <taxon>Bacteria division WOR-3</taxon>
    </lineage>
</organism>